<keyword evidence="2" id="KW-1003">Cell membrane</keyword>
<dbReference type="GO" id="GO:0022857">
    <property type="term" value="F:transmembrane transporter activity"/>
    <property type="evidence" value="ECO:0007669"/>
    <property type="project" value="InterPro"/>
</dbReference>
<evidence type="ECO:0000313" key="8">
    <source>
        <dbReference type="EMBL" id="NVI49028.1"/>
    </source>
</evidence>
<dbReference type="Gene3D" id="1.20.1250.20">
    <property type="entry name" value="MFS general substrate transporter like domains"/>
    <property type="match status" value="1"/>
</dbReference>
<evidence type="ECO:0000259" key="7">
    <source>
        <dbReference type="PROSITE" id="PS50850"/>
    </source>
</evidence>
<comment type="subcellular location">
    <subcellularLocation>
        <location evidence="1">Cell membrane</location>
        <topology evidence="1">Multi-pass membrane protein</topology>
    </subcellularLocation>
</comment>
<feature type="transmembrane region" description="Helical" evidence="6">
    <location>
        <begin position="143"/>
        <end position="160"/>
    </location>
</feature>
<feature type="domain" description="Major facilitator superfamily (MFS) profile" evidence="7">
    <location>
        <begin position="1"/>
        <end position="259"/>
    </location>
</feature>
<evidence type="ECO:0000256" key="6">
    <source>
        <dbReference type="SAM" id="Phobius"/>
    </source>
</evidence>
<reference evidence="8" key="1">
    <citation type="submission" date="2020-06" db="EMBL/GenBank/DDBJ databases">
        <title>Whole Genome Sequence of Bradyrhizobium sp. Strain 1S1.</title>
        <authorList>
            <person name="Bromfield E.S.P."/>
            <person name="Cloutier S."/>
        </authorList>
    </citation>
    <scope>NUCLEOTIDE SEQUENCE [LARGE SCALE GENOMIC DNA]</scope>
    <source>
        <strain evidence="8">1S1</strain>
    </source>
</reference>
<organism evidence="8">
    <name type="scientific">Bradyrhizobium septentrionale</name>
    <dbReference type="NCBI Taxonomy" id="1404411"/>
    <lineage>
        <taxon>Bacteria</taxon>
        <taxon>Pseudomonadati</taxon>
        <taxon>Pseudomonadota</taxon>
        <taxon>Alphaproteobacteria</taxon>
        <taxon>Hyphomicrobiales</taxon>
        <taxon>Nitrobacteraceae</taxon>
        <taxon>Bradyrhizobium</taxon>
    </lineage>
</organism>
<sequence>MFALLSALFGVGNFIGPLVAGRLLETHDWRVPLIVFGLVGLVFVAMIAFVSKNFTEHHEGLSEKARADALPEGVWNRNLVVVVIAAVTFGFSQYAFLSMYPTFLGRMLHLPPSSIGFIMSMFGLGVIAAVPISYFGDRMRQKWIVLIALLGGSVLGYLAFNSGDATGLHHAILSFLVGLFGGTFIANTSSLMQRSVPAMHIAKASGIYVTAVYLPASFSGYVFGTLVNSLGWGNAAMIQLAIIPALGAATLLLMKDRSRTEGTATVAREAAA</sequence>
<dbReference type="Pfam" id="PF07690">
    <property type="entry name" value="MFS_1"/>
    <property type="match status" value="1"/>
</dbReference>
<dbReference type="AlphaFoldDB" id="A0A973W7L2"/>
<feature type="transmembrane region" description="Helical" evidence="6">
    <location>
        <begin position="204"/>
        <end position="224"/>
    </location>
</feature>
<dbReference type="SUPFAM" id="SSF103473">
    <property type="entry name" value="MFS general substrate transporter"/>
    <property type="match status" value="1"/>
</dbReference>
<dbReference type="InterPro" id="IPR036259">
    <property type="entry name" value="MFS_trans_sf"/>
</dbReference>
<accession>A0A973W7L2</accession>
<feature type="transmembrane region" description="Helical" evidence="6">
    <location>
        <begin position="30"/>
        <end position="50"/>
    </location>
</feature>
<evidence type="ECO:0000256" key="3">
    <source>
        <dbReference type="ARBA" id="ARBA00022692"/>
    </source>
</evidence>
<gene>
    <name evidence="8" type="ORF">HAP48_040470</name>
</gene>
<dbReference type="InterPro" id="IPR011701">
    <property type="entry name" value="MFS"/>
</dbReference>
<name>A0A973W7L2_9BRAD</name>
<feature type="transmembrane region" description="Helical" evidence="6">
    <location>
        <begin position="117"/>
        <end position="136"/>
    </location>
</feature>
<dbReference type="PANTHER" id="PTHR43124">
    <property type="entry name" value="PURINE EFFLUX PUMP PBUE"/>
    <property type="match status" value="1"/>
</dbReference>
<dbReference type="PROSITE" id="PS50850">
    <property type="entry name" value="MFS"/>
    <property type="match status" value="1"/>
</dbReference>
<evidence type="ECO:0000256" key="4">
    <source>
        <dbReference type="ARBA" id="ARBA00022989"/>
    </source>
</evidence>
<feature type="transmembrane region" description="Helical" evidence="6">
    <location>
        <begin position="236"/>
        <end position="254"/>
    </location>
</feature>
<protein>
    <submittedName>
        <fullName evidence="8">MFS transporter</fullName>
    </submittedName>
</protein>
<keyword evidence="5 6" id="KW-0472">Membrane</keyword>
<keyword evidence="4 6" id="KW-1133">Transmembrane helix</keyword>
<comment type="caution">
    <text evidence="8">The sequence shown here is derived from an EMBL/GenBank/DDBJ whole genome shotgun (WGS) entry which is preliminary data.</text>
</comment>
<feature type="transmembrane region" description="Helical" evidence="6">
    <location>
        <begin position="172"/>
        <end position="192"/>
    </location>
</feature>
<dbReference type="GO" id="GO:0005886">
    <property type="term" value="C:plasma membrane"/>
    <property type="evidence" value="ECO:0007669"/>
    <property type="project" value="UniProtKB-SubCell"/>
</dbReference>
<evidence type="ECO:0000256" key="2">
    <source>
        <dbReference type="ARBA" id="ARBA00022475"/>
    </source>
</evidence>
<feature type="transmembrane region" description="Helical" evidence="6">
    <location>
        <begin position="79"/>
        <end position="97"/>
    </location>
</feature>
<evidence type="ECO:0000256" key="5">
    <source>
        <dbReference type="ARBA" id="ARBA00023136"/>
    </source>
</evidence>
<evidence type="ECO:0000256" key="1">
    <source>
        <dbReference type="ARBA" id="ARBA00004651"/>
    </source>
</evidence>
<proteinExistence type="predicted"/>
<dbReference type="PANTHER" id="PTHR43124:SF3">
    <property type="entry name" value="CHLORAMPHENICOL EFFLUX PUMP RV0191"/>
    <property type="match status" value="1"/>
</dbReference>
<keyword evidence="3 6" id="KW-0812">Transmembrane</keyword>
<dbReference type="InterPro" id="IPR020846">
    <property type="entry name" value="MFS_dom"/>
</dbReference>
<dbReference type="EMBL" id="JAAOLE020000001">
    <property type="protein sequence ID" value="NVI49028.1"/>
    <property type="molecule type" value="Genomic_DNA"/>
</dbReference>
<dbReference type="InterPro" id="IPR050189">
    <property type="entry name" value="MFS_Efflux_Transporters"/>
</dbReference>